<dbReference type="InterPro" id="IPR043502">
    <property type="entry name" value="DNA/RNA_pol_sf"/>
</dbReference>
<proteinExistence type="inferred from homology"/>
<dbReference type="Gene3D" id="1.10.150.20">
    <property type="entry name" value="5' to 3' exonuclease, C-terminal subdomain"/>
    <property type="match status" value="1"/>
</dbReference>
<feature type="repeat" description="PPR" evidence="9">
    <location>
        <begin position="310"/>
        <end position="344"/>
    </location>
</feature>
<evidence type="ECO:0000256" key="5">
    <source>
        <dbReference type="ARBA" id="ARBA00022695"/>
    </source>
</evidence>
<evidence type="ECO:0000256" key="4">
    <source>
        <dbReference type="ARBA" id="ARBA00022679"/>
    </source>
</evidence>
<dbReference type="GO" id="GO:0071897">
    <property type="term" value="P:DNA biosynthetic process"/>
    <property type="evidence" value="ECO:0007669"/>
    <property type="project" value="UniProtKB-ARBA"/>
</dbReference>
<dbReference type="InterPro" id="IPR037159">
    <property type="entry name" value="RNA_POL_N_sf"/>
</dbReference>
<dbReference type="Gene3D" id="1.25.40.10">
    <property type="entry name" value="Tetratricopeptide repeat domain"/>
    <property type="match status" value="1"/>
</dbReference>
<comment type="similarity">
    <text evidence="1 10">Belongs to the phage and mitochondrial RNA polymerase family.</text>
</comment>
<dbReference type="GO" id="GO:0003899">
    <property type="term" value="F:DNA-directed RNA polymerase activity"/>
    <property type="evidence" value="ECO:0007669"/>
    <property type="project" value="UniProtKB-EC"/>
</dbReference>
<dbReference type="InterPro" id="IPR002885">
    <property type="entry name" value="PPR_rpt"/>
</dbReference>
<dbReference type="Gene3D" id="1.10.1320.10">
    <property type="entry name" value="DNA-directed RNA polymerase, N-terminal domain"/>
    <property type="match status" value="1"/>
</dbReference>
<dbReference type="EMBL" id="BGZK01000229">
    <property type="protein sequence ID" value="GBP30126.1"/>
    <property type="molecule type" value="Genomic_DNA"/>
</dbReference>
<dbReference type="EC" id="2.7.7.6" evidence="2 10"/>
<keyword evidence="14" id="KW-1185">Reference proteome</keyword>
<evidence type="ECO:0000256" key="2">
    <source>
        <dbReference type="ARBA" id="ARBA00012418"/>
    </source>
</evidence>
<comment type="catalytic activity">
    <reaction evidence="8 10">
        <text>RNA(n) + a ribonucleoside 5'-triphosphate = RNA(n+1) + diphosphate</text>
        <dbReference type="Rhea" id="RHEA:21248"/>
        <dbReference type="Rhea" id="RHEA-COMP:14527"/>
        <dbReference type="Rhea" id="RHEA-COMP:17342"/>
        <dbReference type="ChEBI" id="CHEBI:33019"/>
        <dbReference type="ChEBI" id="CHEBI:61557"/>
        <dbReference type="ChEBI" id="CHEBI:140395"/>
        <dbReference type="EC" id="2.7.7.6"/>
    </reaction>
</comment>
<reference evidence="13 14" key="1">
    <citation type="journal article" date="2019" name="Commun. Biol.">
        <title>The bagworm genome reveals a unique fibroin gene that provides high tensile strength.</title>
        <authorList>
            <person name="Kono N."/>
            <person name="Nakamura H."/>
            <person name="Ohtoshi R."/>
            <person name="Tomita M."/>
            <person name="Numata K."/>
            <person name="Arakawa K."/>
        </authorList>
    </citation>
    <scope>NUCLEOTIDE SEQUENCE [LARGE SCALE GENOMIC DNA]</scope>
</reference>
<dbReference type="PANTHER" id="PTHR10102">
    <property type="entry name" value="DNA-DIRECTED RNA POLYMERASE, MITOCHONDRIAL"/>
    <property type="match status" value="1"/>
</dbReference>
<comment type="function">
    <text evidence="10">DNA-dependent RNA polymerase catalyzes the transcription of DNA into RNA using the four ribonucleoside triphosphates as substrates.</text>
</comment>
<dbReference type="Pfam" id="PF13041">
    <property type="entry name" value="PPR_2"/>
    <property type="match status" value="1"/>
</dbReference>
<keyword evidence="3 10" id="KW-0240">DNA-directed RNA polymerase</keyword>
<keyword evidence="11" id="KW-0175">Coiled coil</keyword>
<evidence type="ECO:0000256" key="10">
    <source>
        <dbReference type="RuleBase" id="RU003805"/>
    </source>
</evidence>
<gene>
    <name evidence="13" type="primary">POLRMT</name>
    <name evidence="13" type="ORF">EVAR_94970_1</name>
</gene>
<dbReference type="InterPro" id="IPR029262">
    <property type="entry name" value="RPOL_N"/>
</dbReference>
<feature type="coiled-coil region" evidence="11">
    <location>
        <begin position="479"/>
        <end position="510"/>
    </location>
</feature>
<evidence type="ECO:0000256" key="11">
    <source>
        <dbReference type="SAM" id="Coils"/>
    </source>
</evidence>
<keyword evidence="5 10" id="KW-0548">Nucleotidyltransferase</keyword>
<dbReference type="SMART" id="SM01311">
    <property type="entry name" value="RPOL_N"/>
    <property type="match status" value="1"/>
</dbReference>
<dbReference type="FunFam" id="1.10.150.20:FF:000031">
    <property type="entry name" value="DNA-directed RNA polymerase"/>
    <property type="match status" value="1"/>
</dbReference>
<evidence type="ECO:0000259" key="12">
    <source>
        <dbReference type="SMART" id="SM01311"/>
    </source>
</evidence>
<dbReference type="InterPro" id="IPR011990">
    <property type="entry name" value="TPR-like_helical_dom_sf"/>
</dbReference>
<protein>
    <recommendedName>
        <fullName evidence="2 10">DNA-directed RNA polymerase</fullName>
        <ecNumber evidence="2 10">2.7.7.6</ecNumber>
    </recommendedName>
</protein>
<dbReference type="PROSITE" id="PS51375">
    <property type="entry name" value="PPR"/>
    <property type="match status" value="1"/>
</dbReference>
<comment type="caution">
    <text evidence="13">The sequence shown here is derived from an EMBL/GenBank/DDBJ whole genome shotgun (WGS) entry which is preliminary data.</text>
</comment>
<dbReference type="FunFam" id="1.10.287.280:FF:000001">
    <property type="entry name" value="DNA-directed RNA polymerase"/>
    <property type="match status" value="1"/>
</dbReference>
<dbReference type="Pfam" id="PF14700">
    <property type="entry name" value="RPOL_N"/>
    <property type="match status" value="1"/>
</dbReference>
<dbReference type="InterPro" id="IPR002092">
    <property type="entry name" value="DNA-dir_Rpol_phage-type"/>
</dbReference>
<dbReference type="GO" id="GO:0006390">
    <property type="term" value="P:mitochondrial transcription"/>
    <property type="evidence" value="ECO:0007669"/>
    <property type="project" value="TreeGrafter"/>
</dbReference>
<dbReference type="GO" id="GO:0001018">
    <property type="term" value="F:mitochondrial promoter sequence-specific DNA binding"/>
    <property type="evidence" value="ECO:0007669"/>
    <property type="project" value="TreeGrafter"/>
</dbReference>
<evidence type="ECO:0000256" key="6">
    <source>
        <dbReference type="ARBA" id="ARBA00022946"/>
    </source>
</evidence>
<keyword evidence="7 10" id="KW-0804">Transcription</keyword>
<evidence type="ECO:0000256" key="3">
    <source>
        <dbReference type="ARBA" id="ARBA00022478"/>
    </source>
</evidence>
<dbReference type="SUPFAM" id="SSF56672">
    <property type="entry name" value="DNA/RNA polymerases"/>
    <property type="match status" value="1"/>
</dbReference>
<dbReference type="PROSITE" id="PS00900">
    <property type="entry name" value="RNA_POL_PHAGE_1"/>
    <property type="match status" value="1"/>
</dbReference>
<feature type="domain" description="DNA-directed RNA polymerase N-terminal" evidence="12">
    <location>
        <begin position="460"/>
        <end position="779"/>
    </location>
</feature>
<evidence type="ECO:0000256" key="1">
    <source>
        <dbReference type="ARBA" id="ARBA00009493"/>
    </source>
</evidence>
<sequence>MTELKVSISKLRAAQLSKLASSSLSLGQLHQLTSKPQKNQMTVAEVDSELLESVKEKILNKSISKVREINLEDDKCALIFTGQKMTNVEDSLKTKQTIDMIKESYYNFRKATLYDQKLKNLRYAINEGLFQEFAPPTSRSLDLNDDSISQQKGPHAVFRELFVDHMPIDNYDQEFMMHISRMQTRGMPCPTLEEMYDEQISHNEIPENREDVDFVQEETENIKNLKIKKIKQKIAKKKALKKKRKAEKENEMKNDMSELEKQGKQEALHKLLLAHLQLLTSLDMLSESQQILQYYQSQSKKSADNIKVTDVKIYNVVLHGLGSKGNYNKVCDLLSQMEEEQIQVNAQTYAAVFECIERSGASDKVALLKKHFDSMTKKGILLNDLMEKTKFIKDQRDVVLKAIRRLNPSYDPQYAQPDLDYVCPLLENLKLDSDPKYREGLRESHIKELLTVEELKQRAKKQLDIEVKGEIEVTNIDVKDETLNSLKFYREKLQETENEWKEVIREALIRNLSALKSQSYASHYAITLYPYLKVLEVDQFVHLIMAEIRKLIDGSETFSPTLKLLQRDLGLQVYQKYQIEQYRKNGVMEKIEKLYDKYCEWYHERNSIDNTDRAYNPRQVWQILAHQNREGASLDIEEAPWPMEMRQNIGKFLYNIIINDVKINVNMFKTKAAKLKKLPAVYKVHRPWGRLVRLEIKPHPVLARLWHGAAWPGLRMRAQLVPMFSPTAPWVNTTLGAYLINGTPLLRLPFYVVQQMKQLETAPPPTLYPLLDSLNQLGEVPWVINQPILDLQLQVFRSTEAKRGAHLNIKKKEIAKFKFMPYEAGRSGGSRQLDIPQPPSALDTTQFDVGDTSSKASAFRRRLAVNRARAEMYSLWCDALYKLSLANHYRNDIFWLPHNMDFRGRVYACSPHLSQLGADSARALMLFAKKRKLGKHGLKWLKLHAMNLTGTMKKCTLDERLAYADSIMDKILDSADRPLDGEKWWVESEEPWQTLACCKEIANAIRSGNPEEYLCSFPVHQDGSCNGLQHYAALGGDEGGAAAVNLAPLDRPQDVYAAIAALVEERRARDAENGVQAALVLESFVRRKVIKQTVMTTVYGVTKFGARLQIAKQLKDIDEFPKDQVWACSNYLTAKTFESLGEMFTSTKLIQDWFTECAKVISGVCGESVEWVTPLGLPVVQPYYRRGLSSSTTPTAHNAPLDHQQRPCTTKQRNAFPPNFIHSLDSTHMMLTGLACAARGLVFVSVHDCFWTHPDTVDSMNKICREQFVALHSRPLLDELSDFLVKRYSYSTKEIEESNNIAPKKRLNNLLRKVPTKGSFKLESVLDSVYFFS</sequence>
<name>A0A4C1UVU7_EUMVA</name>
<dbReference type="GO" id="GO:0034245">
    <property type="term" value="C:mitochondrial DNA-directed RNA polymerase complex"/>
    <property type="evidence" value="ECO:0007669"/>
    <property type="project" value="TreeGrafter"/>
</dbReference>
<dbReference type="STRING" id="151549.A0A4C1UVU7"/>
<evidence type="ECO:0000256" key="7">
    <source>
        <dbReference type="ARBA" id="ARBA00023163"/>
    </source>
</evidence>
<dbReference type="Pfam" id="PF00940">
    <property type="entry name" value="RNA_pol"/>
    <property type="match status" value="1"/>
</dbReference>
<evidence type="ECO:0000313" key="13">
    <source>
        <dbReference type="EMBL" id="GBP30126.1"/>
    </source>
</evidence>
<dbReference type="Gene3D" id="1.10.287.280">
    <property type="match status" value="1"/>
</dbReference>
<dbReference type="PANTHER" id="PTHR10102:SF0">
    <property type="entry name" value="DNA-DIRECTED RNA POLYMERASE, MITOCHONDRIAL"/>
    <property type="match status" value="1"/>
</dbReference>
<dbReference type="OrthoDB" id="276422at2759"/>
<evidence type="ECO:0000313" key="14">
    <source>
        <dbReference type="Proteomes" id="UP000299102"/>
    </source>
</evidence>
<dbReference type="InterPro" id="IPR046950">
    <property type="entry name" value="DNA-dir_Rpol_C_phage-type"/>
</dbReference>
<keyword evidence="4 10" id="KW-0808">Transferase</keyword>
<organism evidence="13 14">
    <name type="scientific">Eumeta variegata</name>
    <name type="common">Bagworm moth</name>
    <name type="synonym">Eumeta japonica</name>
    <dbReference type="NCBI Taxonomy" id="151549"/>
    <lineage>
        <taxon>Eukaryota</taxon>
        <taxon>Metazoa</taxon>
        <taxon>Ecdysozoa</taxon>
        <taxon>Arthropoda</taxon>
        <taxon>Hexapoda</taxon>
        <taxon>Insecta</taxon>
        <taxon>Pterygota</taxon>
        <taxon>Neoptera</taxon>
        <taxon>Endopterygota</taxon>
        <taxon>Lepidoptera</taxon>
        <taxon>Glossata</taxon>
        <taxon>Ditrysia</taxon>
        <taxon>Tineoidea</taxon>
        <taxon>Psychidae</taxon>
        <taxon>Oiketicinae</taxon>
        <taxon>Eumeta</taxon>
    </lineage>
</organism>
<evidence type="ECO:0000256" key="8">
    <source>
        <dbReference type="ARBA" id="ARBA00048552"/>
    </source>
</evidence>
<dbReference type="PROSITE" id="PS00489">
    <property type="entry name" value="RNA_POL_PHAGE_2"/>
    <property type="match status" value="1"/>
</dbReference>
<evidence type="ECO:0000256" key="9">
    <source>
        <dbReference type="PROSITE-ProRule" id="PRU00708"/>
    </source>
</evidence>
<feature type="coiled-coil region" evidence="11">
    <location>
        <begin position="230"/>
        <end position="265"/>
    </location>
</feature>
<dbReference type="NCBIfam" id="TIGR00756">
    <property type="entry name" value="PPR"/>
    <property type="match status" value="1"/>
</dbReference>
<keyword evidence="6" id="KW-0809">Transit peptide</keyword>
<accession>A0A4C1UVU7</accession>
<dbReference type="Proteomes" id="UP000299102">
    <property type="component" value="Unassembled WGS sequence"/>
</dbReference>